<reference evidence="2 3" key="1">
    <citation type="submission" date="2018-12" db="EMBL/GenBank/DDBJ databases">
        <title>Complete genome of Litorilituus sediminis.</title>
        <authorList>
            <person name="Liu A."/>
            <person name="Rong J."/>
        </authorList>
    </citation>
    <scope>NUCLEOTIDE SEQUENCE [LARGE SCALE GENOMIC DNA]</scope>
    <source>
        <strain evidence="2 3">JCM 17549</strain>
    </source>
</reference>
<feature type="chain" id="PRO_5020759333" evidence="1">
    <location>
        <begin position="20"/>
        <end position="86"/>
    </location>
</feature>
<evidence type="ECO:0000256" key="1">
    <source>
        <dbReference type="SAM" id="SignalP"/>
    </source>
</evidence>
<evidence type="ECO:0000313" key="2">
    <source>
        <dbReference type="EMBL" id="QBG35489.1"/>
    </source>
</evidence>
<protein>
    <submittedName>
        <fullName evidence="2">Uncharacterized protein</fullName>
    </submittedName>
</protein>
<dbReference type="KEGG" id="lsd:EMK97_07045"/>
<accession>A0A4P6P5R6</accession>
<gene>
    <name evidence="2" type="ORF">EMK97_07045</name>
</gene>
<dbReference type="Proteomes" id="UP000290244">
    <property type="component" value="Chromosome"/>
</dbReference>
<keyword evidence="3" id="KW-1185">Reference proteome</keyword>
<feature type="signal peptide" evidence="1">
    <location>
        <begin position="1"/>
        <end position="19"/>
    </location>
</feature>
<organism evidence="2 3">
    <name type="scientific">Litorilituus sediminis</name>
    <dbReference type="NCBI Taxonomy" id="718192"/>
    <lineage>
        <taxon>Bacteria</taxon>
        <taxon>Pseudomonadati</taxon>
        <taxon>Pseudomonadota</taxon>
        <taxon>Gammaproteobacteria</taxon>
        <taxon>Alteromonadales</taxon>
        <taxon>Colwelliaceae</taxon>
        <taxon>Litorilituus</taxon>
    </lineage>
</organism>
<dbReference type="OrthoDB" id="6332716at2"/>
<dbReference type="AlphaFoldDB" id="A0A4P6P5R6"/>
<name>A0A4P6P5R6_9GAMM</name>
<keyword evidence="1" id="KW-0732">Signal</keyword>
<proteinExistence type="predicted"/>
<dbReference type="RefSeq" id="WP_130600714.1">
    <property type="nucleotide sequence ID" value="NZ_CP034759.1"/>
</dbReference>
<sequence>MKLSKLIVFSLLVTLNAVATEIGSENLAPPSQVEEYFYYCTDTLSDEEGTDEHILNCVNYQLVDSGFKQFSTYAEMIAHINKKGDE</sequence>
<dbReference type="EMBL" id="CP034759">
    <property type="protein sequence ID" value="QBG35489.1"/>
    <property type="molecule type" value="Genomic_DNA"/>
</dbReference>
<evidence type="ECO:0000313" key="3">
    <source>
        <dbReference type="Proteomes" id="UP000290244"/>
    </source>
</evidence>